<evidence type="ECO:0000313" key="2">
    <source>
        <dbReference type="Proteomes" id="UP001501442"/>
    </source>
</evidence>
<proteinExistence type="predicted"/>
<evidence type="ECO:0000313" key="1">
    <source>
        <dbReference type="EMBL" id="GAA4626584.1"/>
    </source>
</evidence>
<protein>
    <submittedName>
        <fullName evidence="1">Uncharacterized protein</fullName>
    </submittedName>
</protein>
<keyword evidence="2" id="KW-1185">Reference proteome</keyword>
<dbReference type="RefSeq" id="WP_345431929.1">
    <property type="nucleotide sequence ID" value="NZ_BAABHK010000004.1"/>
</dbReference>
<reference evidence="2" key="1">
    <citation type="journal article" date="2019" name="Int. J. Syst. Evol. Microbiol.">
        <title>The Global Catalogue of Microorganisms (GCM) 10K type strain sequencing project: providing services to taxonomists for standard genome sequencing and annotation.</title>
        <authorList>
            <consortium name="The Broad Institute Genomics Platform"/>
            <consortium name="The Broad Institute Genome Sequencing Center for Infectious Disease"/>
            <person name="Wu L."/>
            <person name="Ma J."/>
        </authorList>
    </citation>
    <scope>NUCLEOTIDE SEQUENCE [LARGE SCALE GENOMIC DNA]</scope>
    <source>
        <strain evidence="2">JCM 17939</strain>
    </source>
</reference>
<accession>A0ABP8UCH6</accession>
<name>A0ABP8UCH6_9ACTN</name>
<dbReference type="EMBL" id="BAABHK010000004">
    <property type="protein sequence ID" value="GAA4626584.1"/>
    <property type="molecule type" value="Genomic_DNA"/>
</dbReference>
<organism evidence="1 2">
    <name type="scientific">Actinoallomurus vinaceus</name>
    <dbReference type="NCBI Taxonomy" id="1080074"/>
    <lineage>
        <taxon>Bacteria</taxon>
        <taxon>Bacillati</taxon>
        <taxon>Actinomycetota</taxon>
        <taxon>Actinomycetes</taxon>
        <taxon>Streptosporangiales</taxon>
        <taxon>Thermomonosporaceae</taxon>
        <taxon>Actinoallomurus</taxon>
    </lineage>
</organism>
<sequence>MADELPRVDRDEDDHPVWVHYCSGTSPGFDPVARVTLPLGPQGWEWTGDGGLTPSILCHNCGVHGFWVGGERPSWRDC</sequence>
<gene>
    <name evidence="1" type="ORF">GCM10023196_035420</name>
</gene>
<comment type="caution">
    <text evidence="1">The sequence shown here is derived from an EMBL/GenBank/DDBJ whole genome shotgun (WGS) entry which is preliminary data.</text>
</comment>
<dbReference type="Proteomes" id="UP001501442">
    <property type="component" value="Unassembled WGS sequence"/>
</dbReference>